<dbReference type="AlphaFoldDB" id="A0A8H3GA43"/>
<feature type="compositionally biased region" description="Low complexity" evidence="1">
    <location>
        <begin position="152"/>
        <end position="161"/>
    </location>
</feature>
<comment type="caution">
    <text evidence="2">The sequence shown here is derived from an EMBL/GenBank/DDBJ whole genome shotgun (WGS) entry which is preliminary data.</text>
</comment>
<evidence type="ECO:0000313" key="3">
    <source>
        <dbReference type="Proteomes" id="UP000664203"/>
    </source>
</evidence>
<organism evidence="2 3">
    <name type="scientific">Alectoria fallacina</name>
    <dbReference type="NCBI Taxonomy" id="1903189"/>
    <lineage>
        <taxon>Eukaryota</taxon>
        <taxon>Fungi</taxon>
        <taxon>Dikarya</taxon>
        <taxon>Ascomycota</taxon>
        <taxon>Pezizomycotina</taxon>
        <taxon>Lecanoromycetes</taxon>
        <taxon>OSLEUM clade</taxon>
        <taxon>Lecanoromycetidae</taxon>
        <taxon>Lecanorales</taxon>
        <taxon>Lecanorineae</taxon>
        <taxon>Parmeliaceae</taxon>
        <taxon>Alectoria</taxon>
    </lineage>
</organism>
<sequence length="169" mass="18269">MANEGTDWMSSGRSASMIARNFSADLNDAFSMDRNLDGLVQSVQLKKEAVNSQTQELQALEARLRDTEQRLREQQSRDPSPAGKNDGTNSSDRRQPLGNTFSGQENNGRPESSTTGPRATQAPPSQSMWASTMSHWRPIQNTTSGTGGGHAGSAPSARPSGQENSRYAK</sequence>
<keyword evidence="3" id="KW-1185">Reference proteome</keyword>
<dbReference type="OrthoDB" id="5408734at2759"/>
<feature type="region of interest" description="Disordered" evidence="1">
    <location>
        <begin position="50"/>
        <end position="169"/>
    </location>
</feature>
<proteinExistence type="predicted"/>
<feature type="compositionally biased region" description="Basic and acidic residues" evidence="1">
    <location>
        <begin position="62"/>
        <end position="76"/>
    </location>
</feature>
<reference evidence="2" key="1">
    <citation type="submission" date="2021-03" db="EMBL/GenBank/DDBJ databases">
        <authorList>
            <person name="Tagirdzhanova G."/>
        </authorList>
    </citation>
    <scope>NUCLEOTIDE SEQUENCE</scope>
</reference>
<dbReference type="EMBL" id="CAJPDR010000418">
    <property type="protein sequence ID" value="CAF9935781.1"/>
    <property type="molecule type" value="Genomic_DNA"/>
</dbReference>
<gene>
    <name evidence="2" type="ORF">ALECFALPRED_006550</name>
</gene>
<name>A0A8H3GA43_9LECA</name>
<evidence type="ECO:0000313" key="2">
    <source>
        <dbReference type="EMBL" id="CAF9935781.1"/>
    </source>
</evidence>
<accession>A0A8H3GA43</accession>
<dbReference type="Proteomes" id="UP000664203">
    <property type="component" value="Unassembled WGS sequence"/>
</dbReference>
<feature type="compositionally biased region" description="Polar residues" evidence="1">
    <location>
        <begin position="97"/>
        <end position="134"/>
    </location>
</feature>
<protein>
    <submittedName>
        <fullName evidence="2">Uncharacterized protein</fullName>
    </submittedName>
</protein>
<evidence type="ECO:0000256" key="1">
    <source>
        <dbReference type="SAM" id="MobiDB-lite"/>
    </source>
</evidence>